<keyword evidence="3" id="KW-1185">Reference proteome</keyword>
<reference evidence="1 3" key="1">
    <citation type="journal article" date="2014" name="Int. J. Syst. Evol. Microbiol.">
        <title>Celeribacter indicus sp. nov., a polycyclic aromatic hydrocarbon-degrading bacterium from deep-sea sediment and reclassification of Huaishuia halophila as Celeribacter halophilus comb. nov.</title>
        <authorList>
            <person name="Lai Q."/>
            <person name="Cao J."/>
            <person name="Yuan J."/>
            <person name="Li F."/>
            <person name="Shao Z."/>
        </authorList>
    </citation>
    <scope>NUCLEOTIDE SEQUENCE [LARGE SCALE GENOMIC DNA]</scope>
    <source>
        <strain evidence="1">P73</strain>
    </source>
</reference>
<protein>
    <recommendedName>
        <fullName evidence="4">Transcriptional regulator, AbiEi antitoxin, Type IV TA system</fullName>
    </recommendedName>
</protein>
<evidence type="ECO:0008006" key="4">
    <source>
        <dbReference type="Google" id="ProtNLM"/>
    </source>
</evidence>
<dbReference type="OrthoDB" id="583588at2"/>
<accession>A0A0B5E0K0</accession>
<dbReference type="KEGG" id="cid:P73_1811"/>
<evidence type="ECO:0000313" key="3">
    <source>
        <dbReference type="Proteomes" id="UP000031521"/>
    </source>
</evidence>
<gene>
    <name evidence="1" type="ORF">P73_1811</name>
    <name evidence="2" type="ORF">P73_1884</name>
</gene>
<sequence>MTGISDRIMKRLRSKGRGKWVCTPKDFLDLGSRAAIDQALSRLAKSGDLRRVGRGLYDLPRTSGVLKRPAPVDMDKAVAALARRDSVRIMPDGIAAANQLGLTNAVPAKTSYVTDGATRDVKIGNRTVRLRHAGPSVMAWAGKTSAPVAQALRWLGPQAALDTRVATTLKRKLPDAVKKDLVRNSGSLPSWAAPIAHSLVDPQIATP</sequence>
<dbReference type="Pfam" id="PF19570">
    <property type="entry name" value="DUF6088"/>
    <property type="match status" value="1"/>
</dbReference>
<dbReference type="HOGENOM" id="CLU_067316_0_1_5"/>
<dbReference type="STRING" id="1208324.P73_1811"/>
<dbReference type="EMBL" id="CP004393">
    <property type="protein sequence ID" value="AJE46526.1"/>
    <property type="molecule type" value="Genomic_DNA"/>
</dbReference>
<reference evidence="1" key="2">
    <citation type="journal article" date="2015" name="Sci. Rep.">
        <title>Genomic and metabolic analysis of fluoranthene degradation pathway in Celeribacter indicus P73(T.).</title>
        <authorList>
            <person name="Cao J."/>
            <person name="Lai Q."/>
            <person name="Yuan J."/>
            <person name="Shao Z."/>
        </authorList>
    </citation>
    <scope>NUCLEOTIDE SEQUENCE</scope>
    <source>
        <strain evidence="1">P73</strain>
    </source>
</reference>
<dbReference type="KEGG" id="cid:P73_1884"/>
<dbReference type="AlphaFoldDB" id="A0A0B5E0K0"/>
<evidence type="ECO:0000313" key="1">
    <source>
        <dbReference type="EMBL" id="AJE46526.1"/>
    </source>
</evidence>
<organism evidence="1 3">
    <name type="scientific">Celeribacter indicus</name>
    <dbReference type="NCBI Taxonomy" id="1208324"/>
    <lineage>
        <taxon>Bacteria</taxon>
        <taxon>Pseudomonadati</taxon>
        <taxon>Pseudomonadota</taxon>
        <taxon>Alphaproteobacteria</taxon>
        <taxon>Rhodobacterales</taxon>
        <taxon>Roseobacteraceae</taxon>
        <taxon>Celeribacter</taxon>
    </lineage>
</organism>
<name>A0A0B5E0K0_9RHOB</name>
<dbReference type="EMBL" id="CP004393">
    <property type="protein sequence ID" value="AJE46599.1"/>
    <property type="molecule type" value="Genomic_DNA"/>
</dbReference>
<evidence type="ECO:0000313" key="2">
    <source>
        <dbReference type="EMBL" id="AJE46599.1"/>
    </source>
</evidence>
<dbReference type="Proteomes" id="UP000031521">
    <property type="component" value="Chromosome"/>
</dbReference>
<dbReference type="RefSeq" id="WP_043869386.1">
    <property type="nucleotide sequence ID" value="NZ_CP004393.1"/>
</dbReference>
<proteinExistence type="predicted"/>
<dbReference type="InterPro" id="IPR045738">
    <property type="entry name" value="DUF6088"/>
</dbReference>